<dbReference type="InterPro" id="IPR002543">
    <property type="entry name" value="FtsK_dom"/>
</dbReference>
<dbReference type="PATRIC" id="fig|1341156.4.peg.1310"/>
<dbReference type="Gene3D" id="3.40.50.300">
    <property type="entry name" value="P-loop containing nucleotide triphosphate hydrolases"/>
    <property type="match status" value="1"/>
</dbReference>
<name>A0A011UH87_RUMAL</name>
<reference evidence="4 5" key="1">
    <citation type="submission" date="2013-06" db="EMBL/GenBank/DDBJ databases">
        <title>Rumen cellulosomics: divergent fiber-degrading strategies revealed by comparative genome-wide analysis of six Ruminococcal strains.</title>
        <authorList>
            <person name="Dassa B."/>
            <person name="Borovok I."/>
            <person name="Lamed R."/>
            <person name="Flint H."/>
            <person name="Yeoman C.J."/>
            <person name="White B."/>
            <person name="Bayer E.A."/>
        </authorList>
    </citation>
    <scope>NUCLEOTIDE SEQUENCE [LARGE SCALE GENOMIC DNA]</scope>
    <source>
        <strain evidence="4 5">SY3</strain>
    </source>
</reference>
<dbReference type="GO" id="GO:0051301">
    <property type="term" value="P:cell division"/>
    <property type="evidence" value="ECO:0007669"/>
    <property type="project" value="UniProtKB-KW"/>
</dbReference>
<protein>
    <submittedName>
        <fullName evidence="4">Cell division protein FtsK</fullName>
    </submittedName>
</protein>
<accession>A0A011UH87</accession>
<dbReference type="InterPro" id="IPR027417">
    <property type="entry name" value="P-loop_NTPase"/>
</dbReference>
<dbReference type="RefSeq" id="WP_037287509.1">
    <property type="nucleotide sequence ID" value="NZ_JEOB01000002.1"/>
</dbReference>
<proteinExistence type="predicted"/>
<keyword evidence="1" id="KW-0547">Nucleotide-binding</keyword>
<comment type="caution">
    <text evidence="4">The sequence shown here is derived from an EMBL/GenBank/DDBJ whole genome shotgun (WGS) entry which is preliminary data.</text>
</comment>
<dbReference type="GO" id="GO:0003677">
    <property type="term" value="F:DNA binding"/>
    <property type="evidence" value="ECO:0007669"/>
    <property type="project" value="InterPro"/>
</dbReference>
<feature type="domain" description="FtsK" evidence="3">
    <location>
        <begin position="20"/>
        <end position="197"/>
    </location>
</feature>
<dbReference type="EMBL" id="JEOB01000002">
    <property type="protein sequence ID" value="EXM39999.1"/>
    <property type="molecule type" value="Genomic_DNA"/>
</dbReference>
<feature type="binding site" evidence="1">
    <location>
        <begin position="36"/>
        <end position="43"/>
    </location>
    <ligand>
        <name>ATP</name>
        <dbReference type="ChEBI" id="CHEBI:30616"/>
    </ligand>
</feature>
<dbReference type="SUPFAM" id="SSF52540">
    <property type="entry name" value="P-loop containing nucleoside triphosphate hydrolases"/>
    <property type="match status" value="1"/>
</dbReference>
<dbReference type="Proteomes" id="UP000021369">
    <property type="component" value="Unassembled WGS sequence"/>
</dbReference>
<sequence>MTENIIVQLGKYDVPILQKQPDFEVDLLKSNIILFGSPQSGKTNLIRLIINILHKKMNVENEQIFILDFGGALADYQTMPLVSAYFDNSNEEYVKRVFKILETKLKENTRALQGVGFAAKKDGQPKHITFFIDNFNSFLDEPRYQGYQEKFARLCRDGLSKGISIVVTASENKGMTSYINNLGQKIALNLSNDRYGEIFSGKVSSIGNIPGRGFANITMRLREKDRKGKYHEITGTYNINAPYEIHCNFAEDINKGDFRINLRKKFQYDADNKCFGKQVEKYKIFPQTFGVAEYHHQLEGEQDITDPQYEVAVGLDYVDFKPVVVNFKDSRFLAVYAKRGAGQDQLVDRLVTNLMQHDMRKLVLFDDGRGQLKMLKDKFPAAKYISQYVARSELEKEKETPKEPEPVQSAASVMMGGRTSAGSSFFSGQKAEPKFAKPPEISKPVIPQGSKLSPMQQLIKYIHEECVDVGNFASLLYTGKEYLSMLERNPNVPIGCLETFRDPTIFVLHSKLVYSSVRENKQFLEYIMPILSDMAEERDYIFIFSDVRKMSDIEMNDKFNTLVHTAFVLDNIAEFVSEKGQKTIFGDLDVKLLKADYALCEKGDGYFYDVEADSLKKFKMIQEEDF</sequence>
<evidence type="ECO:0000256" key="1">
    <source>
        <dbReference type="PROSITE-ProRule" id="PRU00289"/>
    </source>
</evidence>
<evidence type="ECO:0000259" key="3">
    <source>
        <dbReference type="PROSITE" id="PS50901"/>
    </source>
</evidence>
<keyword evidence="1" id="KW-0067">ATP-binding</keyword>
<keyword evidence="4" id="KW-0131">Cell cycle</keyword>
<dbReference type="OrthoDB" id="9807790at2"/>
<evidence type="ECO:0000313" key="5">
    <source>
        <dbReference type="Proteomes" id="UP000021369"/>
    </source>
</evidence>
<dbReference type="GO" id="GO:0005524">
    <property type="term" value="F:ATP binding"/>
    <property type="evidence" value="ECO:0007669"/>
    <property type="project" value="UniProtKB-UniRule"/>
</dbReference>
<evidence type="ECO:0000313" key="4">
    <source>
        <dbReference type="EMBL" id="EXM39999.1"/>
    </source>
</evidence>
<evidence type="ECO:0000256" key="2">
    <source>
        <dbReference type="SAM" id="MobiDB-lite"/>
    </source>
</evidence>
<dbReference type="AlphaFoldDB" id="A0A011UH87"/>
<keyword evidence="4" id="KW-0132">Cell division</keyword>
<dbReference type="PROSITE" id="PS50901">
    <property type="entry name" value="FTSK"/>
    <property type="match status" value="1"/>
</dbReference>
<feature type="region of interest" description="Disordered" evidence="2">
    <location>
        <begin position="422"/>
        <end position="447"/>
    </location>
</feature>
<gene>
    <name evidence="4" type="ORF">RASY3_10045</name>
</gene>
<keyword evidence="5" id="KW-1185">Reference proteome</keyword>
<organism evidence="4 5">
    <name type="scientific">Ruminococcus albus SY3</name>
    <dbReference type="NCBI Taxonomy" id="1341156"/>
    <lineage>
        <taxon>Bacteria</taxon>
        <taxon>Bacillati</taxon>
        <taxon>Bacillota</taxon>
        <taxon>Clostridia</taxon>
        <taxon>Eubacteriales</taxon>
        <taxon>Oscillospiraceae</taxon>
        <taxon>Ruminococcus</taxon>
    </lineage>
</organism>